<dbReference type="GO" id="GO:0070920">
    <property type="term" value="P:regulation of regulatory ncRNA processing"/>
    <property type="evidence" value="ECO:0007669"/>
    <property type="project" value="TreeGrafter"/>
</dbReference>
<gene>
    <name evidence="5" type="ORF">JTE90_012508</name>
</gene>
<evidence type="ECO:0000256" key="2">
    <source>
        <dbReference type="PROSITE-ProRule" id="PRU00266"/>
    </source>
</evidence>
<dbReference type="GO" id="GO:0035197">
    <property type="term" value="F:siRNA binding"/>
    <property type="evidence" value="ECO:0007669"/>
    <property type="project" value="TreeGrafter"/>
</dbReference>
<dbReference type="PANTHER" id="PTHR46205">
    <property type="entry name" value="LOQUACIOUS, ISOFORM B"/>
    <property type="match status" value="1"/>
</dbReference>
<dbReference type="Gene3D" id="3.30.160.20">
    <property type="match status" value="2"/>
</dbReference>
<proteinExistence type="predicted"/>
<dbReference type="AlphaFoldDB" id="A0AAV6UY74"/>
<evidence type="ECO:0000256" key="1">
    <source>
        <dbReference type="ARBA" id="ARBA00022884"/>
    </source>
</evidence>
<dbReference type="InterPro" id="IPR051247">
    <property type="entry name" value="RLC_Component"/>
</dbReference>
<sequence>MVANCSEWSFSAFHSDALHREKQDNLLYSRYISAAQSIFNTAKSAAATMTNAAQKTPISLLQELCATHNMNPDYQLMSVEGAVHAPTFMYRVQVNEIVASATGNSKKKAKHAAAKAVLEQLLSEEGGYKEGFVSDGVAVNAETLNEVISDVVETPAVDESSSKNPVGQLQELCMKRRWQPPYYETEKATGLPHEKVFSIMCMVDNFTTSGEGKSKRLAKRQAAENMLNRLKVLKIISEDEEEAVKESKNEEDVSNFPSDDGASDYSADNYYSHEKMAAASNVESAENEKTEDEAKNSSSNNDNLEDNFDELVIDSDKSPSKNTCESTSDDA</sequence>
<feature type="domain" description="DRBM" evidence="4">
    <location>
        <begin position="56"/>
        <end position="123"/>
    </location>
</feature>
<accession>A0AAV6UY74</accession>
<dbReference type="SUPFAM" id="SSF54768">
    <property type="entry name" value="dsRNA-binding domain-like"/>
    <property type="match status" value="2"/>
</dbReference>
<dbReference type="GO" id="GO:0005737">
    <property type="term" value="C:cytoplasm"/>
    <property type="evidence" value="ECO:0007669"/>
    <property type="project" value="TreeGrafter"/>
</dbReference>
<dbReference type="InterPro" id="IPR014720">
    <property type="entry name" value="dsRBD_dom"/>
</dbReference>
<feature type="domain" description="DRBM" evidence="4">
    <location>
        <begin position="164"/>
        <end position="232"/>
    </location>
</feature>
<protein>
    <recommendedName>
        <fullName evidence="4">DRBM domain-containing protein</fullName>
    </recommendedName>
</protein>
<dbReference type="GO" id="GO:0070578">
    <property type="term" value="C:RISC-loading complex"/>
    <property type="evidence" value="ECO:0007669"/>
    <property type="project" value="TreeGrafter"/>
</dbReference>
<dbReference type="GO" id="GO:0016442">
    <property type="term" value="C:RISC complex"/>
    <property type="evidence" value="ECO:0007669"/>
    <property type="project" value="TreeGrafter"/>
</dbReference>
<evidence type="ECO:0000259" key="4">
    <source>
        <dbReference type="PROSITE" id="PS50137"/>
    </source>
</evidence>
<dbReference type="PANTHER" id="PTHR46205:SF3">
    <property type="entry name" value="LOQUACIOUS, ISOFORM B"/>
    <property type="match status" value="1"/>
</dbReference>
<dbReference type="CDD" id="cd19862">
    <property type="entry name" value="DSRM_PRKRA-like_rpt1"/>
    <property type="match status" value="1"/>
</dbReference>
<evidence type="ECO:0000313" key="5">
    <source>
        <dbReference type="EMBL" id="KAG8189435.1"/>
    </source>
</evidence>
<evidence type="ECO:0000256" key="3">
    <source>
        <dbReference type="SAM" id="MobiDB-lite"/>
    </source>
</evidence>
<feature type="compositionally biased region" description="Polar residues" evidence="3">
    <location>
        <begin position="320"/>
        <end position="331"/>
    </location>
</feature>
<feature type="compositionally biased region" description="Acidic residues" evidence="3">
    <location>
        <begin position="303"/>
        <end position="313"/>
    </location>
</feature>
<dbReference type="Proteomes" id="UP000827092">
    <property type="component" value="Unassembled WGS sequence"/>
</dbReference>
<dbReference type="FunFam" id="3.30.160.20:FF:000007">
    <property type="entry name" value="Double-stranded RNA-binding protein Staufen homolog 1"/>
    <property type="match status" value="2"/>
</dbReference>
<dbReference type="PROSITE" id="PS50137">
    <property type="entry name" value="DS_RBD"/>
    <property type="match status" value="2"/>
</dbReference>
<feature type="region of interest" description="Disordered" evidence="3">
    <location>
        <begin position="242"/>
        <end position="331"/>
    </location>
</feature>
<organism evidence="5 6">
    <name type="scientific">Oedothorax gibbosus</name>
    <dbReference type="NCBI Taxonomy" id="931172"/>
    <lineage>
        <taxon>Eukaryota</taxon>
        <taxon>Metazoa</taxon>
        <taxon>Ecdysozoa</taxon>
        <taxon>Arthropoda</taxon>
        <taxon>Chelicerata</taxon>
        <taxon>Arachnida</taxon>
        <taxon>Araneae</taxon>
        <taxon>Araneomorphae</taxon>
        <taxon>Entelegynae</taxon>
        <taxon>Araneoidea</taxon>
        <taxon>Linyphiidae</taxon>
        <taxon>Erigoninae</taxon>
        <taxon>Oedothorax</taxon>
    </lineage>
</organism>
<evidence type="ECO:0000313" key="6">
    <source>
        <dbReference type="Proteomes" id="UP000827092"/>
    </source>
</evidence>
<keyword evidence="6" id="KW-1185">Reference proteome</keyword>
<reference evidence="5 6" key="1">
    <citation type="journal article" date="2022" name="Nat. Ecol. Evol.">
        <title>A masculinizing supergene underlies an exaggerated male reproductive morph in a spider.</title>
        <authorList>
            <person name="Hendrickx F."/>
            <person name="De Corte Z."/>
            <person name="Sonet G."/>
            <person name="Van Belleghem S.M."/>
            <person name="Kostlbacher S."/>
            <person name="Vangestel C."/>
        </authorList>
    </citation>
    <scope>NUCLEOTIDE SEQUENCE [LARGE SCALE GENOMIC DNA]</scope>
    <source>
        <strain evidence="5">W744_W776</strain>
    </source>
</reference>
<dbReference type="CDD" id="cd19863">
    <property type="entry name" value="DSRM_PRKRA-like_rpt2"/>
    <property type="match status" value="1"/>
</dbReference>
<dbReference type="EMBL" id="JAFNEN010000215">
    <property type="protein sequence ID" value="KAG8189435.1"/>
    <property type="molecule type" value="Genomic_DNA"/>
</dbReference>
<dbReference type="GO" id="GO:0003725">
    <property type="term" value="F:double-stranded RNA binding"/>
    <property type="evidence" value="ECO:0007669"/>
    <property type="project" value="TreeGrafter"/>
</dbReference>
<feature type="compositionally biased region" description="Basic and acidic residues" evidence="3">
    <location>
        <begin position="286"/>
        <end position="295"/>
    </location>
</feature>
<keyword evidence="1 2" id="KW-0694">RNA-binding</keyword>
<name>A0AAV6UY74_9ARAC</name>
<dbReference type="GO" id="GO:0030422">
    <property type="term" value="P:siRNA processing"/>
    <property type="evidence" value="ECO:0007669"/>
    <property type="project" value="TreeGrafter"/>
</dbReference>
<comment type="caution">
    <text evidence="5">The sequence shown here is derived from an EMBL/GenBank/DDBJ whole genome shotgun (WGS) entry which is preliminary data.</text>
</comment>
<dbReference type="SMART" id="SM00358">
    <property type="entry name" value="DSRM"/>
    <property type="match status" value="2"/>
</dbReference>
<dbReference type="Pfam" id="PF00035">
    <property type="entry name" value="dsrm"/>
    <property type="match status" value="2"/>
</dbReference>
<dbReference type="GO" id="GO:0005634">
    <property type="term" value="C:nucleus"/>
    <property type="evidence" value="ECO:0007669"/>
    <property type="project" value="TreeGrafter"/>
</dbReference>